<dbReference type="RefSeq" id="WP_250339387.1">
    <property type="nucleotide sequence ID" value="NZ_CP063231.1"/>
</dbReference>
<sequence>MQHILLQTTIEGDSDDWHIGRFSLLKAFLESLVDEDGAAAFRVTARNRAALGAPDPVLSTLPDSDVRQVWLFAVDTGNGLTADDCAGLSEFRRRGGGLMVTRDHMDLGSSICGLAGIGAAHHFHTHNLDPDASRQCRDDMATADISWPNYHSGANGDFQQVDAVGDVHPVLRDPESPSGVIAFLPSHPHEGAVDAPAGDASSRVILKGRSKISGRDFNLVVAFEPSDAGGPAIAESTFHHFVDYNWDTAAGCPSFVSEAPGDGMRRHPEALRSTHRYVRNLAFWLAGRRG</sequence>
<organism evidence="1 2">
    <name type="scientific">Luteibacter flocculans</name>
    <dbReference type="NCBI Taxonomy" id="2780091"/>
    <lineage>
        <taxon>Bacteria</taxon>
        <taxon>Pseudomonadati</taxon>
        <taxon>Pseudomonadota</taxon>
        <taxon>Gammaproteobacteria</taxon>
        <taxon>Lysobacterales</taxon>
        <taxon>Rhodanobacteraceae</taxon>
        <taxon>Luteibacter</taxon>
    </lineage>
</organism>
<accession>A0ABY4T157</accession>
<name>A0ABY4T157_9GAMM</name>
<reference evidence="1" key="1">
    <citation type="submission" date="2020-10" db="EMBL/GenBank/DDBJ databases">
        <title>Whole-genome sequence of Luteibacter sp. EIF3.</title>
        <authorList>
            <person name="Friedrich I."/>
            <person name="Hertel R."/>
            <person name="Daniel R."/>
        </authorList>
    </citation>
    <scope>NUCLEOTIDE SEQUENCE</scope>
    <source>
        <strain evidence="1">EIF3</strain>
    </source>
</reference>
<dbReference type="Proteomes" id="UP001056681">
    <property type="component" value="Chromosome"/>
</dbReference>
<evidence type="ECO:0000313" key="2">
    <source>
        <dbReference type="Proteomes" id="UP001056681"/>
    </source>
</evidence>
<protein>
    <recommendedName>
        <fullName evidence="3">ThuA-like domain-containing protein</fullName>
    </recommendedName>
</protein>
<proteinExistence type="predicted"/>
<evidence type="ECO:0000313" key="1">
    <source>
        <dbReference type="EMBL" id="URL58698.1"/>
    </source>
</evidence>
<gene>
    <name evidence="1" type="ORF">IM816_00725</name>
</gene>
<dbReference type="EMBL" id="CP063231">
    <property type="protein sequence ID" value="URL58698.1"/>
    <property type="molecule type" value="Genomic_DNA"/>
</dbReference>
<evidence type="ECO:0008006" key="3">
    <source>
        <dbReference type="Google" id="ProtNLM"/>
    </source>
</evidence>
<keyword evidence="2" id="KW-1185">Reference proteome</keyword>